<dbReference type="EMBL" id="SSTD01011544">
    <property type="protein sequence ID" value="TYK09553.1"/>
    <property type="molecule type" value="Genomic_DNA"/>
</dbReference>
<accession>A0A5A7VGG5</accession>
<sequence>MSERVENVAVRNKAVEYQEVGHLKLIVEEFMKRLDNISLLEPGLLSDEPGLKEAIQQKKLKAKAGISKPKDFHKARQ</sequence>
<dbReference type="EMBL" id="SSTE01000542">
    <property type="protein sequence ID" value="KAA0067452.1"/>
    <property type="molecule type" value="Genomic_DNA"/>
</dbReference>
<comment type="caution">
    <text evidence="1">The sequence shown here is derived from an EMBL/GenBank/DDBJ whole genome shotgun (WGS) entry which is preliminary data.</text>
</comment>
<dbReference type="Proteomes" id="UP000321393">
    <property type="component" value="Unassembled WGS sequence"/>
</dbReference>
<evidence type="ECO:0000313" key="1">
    <source>
        <dbReference type="EMBL" id="KAA0067452.1"/>
    </source>
</evidence>
<dbReference type="Proteomes" id="UP000321947">
    <property type="component" value="Unassembled WGS sequence"/>
</dbReference>
<evidence type="ECO:0000313" key="3">
    <source>
        <dbReference type="Proteomes" id="UP000321393"/>
    </source>
</evidence>
<reference evidence="3 4" key="1">
    <citation type="submission" date="2019-08" db="EMBL/GenBank/DDBJ databases">
        <title>Draft genome sequences of two oriental melons (Cucumis melo L. var makuwa).</title>
        <authorList>
            <person name="Kwon S.-Y."/>
        </authorList>
    </citation>
    <scope>NUCLEOTIDE SEQUENCE [LARGE SCALE GENOMIC DNA]</scope>
    <source>
        <strain evidence="4">cv. Chang Bougi</strain>
        <strain evidence="3">cv. SW 3</strain>
        <tissue evidence="1">Leaf</tissue>
    </source>
</reference>
<name>A0A5A7VGG5_CUCMM</name>
<organism evidence="1 3">
    <name type="scientific">Cucumis melo var. makuwa</name>
    <name type="common">Oriental melon</name>
    <dbReference type="NCBI Taxonomy" id="1194695"/>
    <lineage>
        <taxon>Eukaryota</taxon>
        <taxon>Viridiplantae</taxon>
        <taxon>Streptophyta</taxon>
        <taxon>Embryophyta</taxon>
        <taxon>Tracheophyta</taxon>
        <taxon>Spermatophyta</taxon>
        <taxon>Magnoliopsida</taxon>
        <taxon>eudicotyledons</taxon>
        <taxon>Gunneridae</taxon>
        <taxon>Pentapetalae</taxon>
        <taxon>rosids</taxon>
        <taxon>fabids</taxon>
        <taxon>Cucurbitales</taxon>
        <taxon>Cucurbitaceae</taxon>
        <taxon>Benincaseae</taxon>
        <taxon>Cucumis</taxon>
    </lineage>
</organism>
<evidence type="ECO:0000313" key="2">
    <source>
        <dbReference type="EMBL" id="TYK09553.1"/>
    </source>
</evidence>
<protein>
    <submittedName>
        <fullName evidence="1">Uncharacterized protein</fullName>
    </submittedName>
</protein>
<proteinExistence type="predicted"/>
<gene>
    <name evidence="2" type="ORF">E5676_scaffold757G00360</name>
    <name evidence="1" type="ORF">E6C27_scaffold40G001180</name>
</gene>
<dbReference type="AlphaFoldDB" id="A0A5A7VGG5"/>
<evidence type="ECO:0000313" key="4">
    <source>
        <dbReference type="Proteomes" id="UP000321947"/>
    </source>
</evidence>